<evidence type="ECO:0000256" key="1">
    <source>
        <dbReference type="ARBA" id="ARBA00022614"/>
    </source>
</evidence>
<dbReference type="InterPro" id="IPR001611">
    <property type="entry name" value="Leu-rich_rpt"/>
</dbReference>
<keyword evidence="2" id="KW-0732">Signal</keyword>
<dbReference type="PANTHER" id="PTHR48060:SF21">
    <property type="entry name" value="L DOMAIN-LIKE PROTEIN"/>
    <property type="match status" value="1"/>
</dbReference>
<organism evidence="4">
    <name type="scientific">marine sediment metagenome</name>
    <dbReference type="NCBI Taxonomy" id="412755"/>
    <lineage>
        <taxon>unclassified sequences</taxon>
        <taxon>metagenomes</taxon>
        <taxon>ecological metagenomes</taxon>
    </lineage>
</organism>
<sequence>MKNVINYTCFILFVVCSFAVNAQIPKSEKQYLIDFNNSTLGEQWQNKWNLQEDPSSWYGVEITDGHVTSLKLYRNNLKGAIPEGISALSNLKILNLAFNTIDGNLPKDMFQLEALISLRLEMNKLTGTLPQDYSKMKSLEELSMFNNLFQGTIPEGIGEISNLKTLNLSSNYLEGHLPKSIEKLGNLERLELFGNKLAGAIEVDLGRLVNLRELILSYNKFEGDLPSGLASLSNLEFVQLQGNDFRSLNSLLRMQSTRLAVFDSDDEFLNMKFGTTEVSRTRIVDTKYEDVKRN</sequence>
<dbReference type="InterPro" id="IPR053211">
    <property type="entry name" value="DNA_repair-toleration"/>
</dbReference>
<dbReference type="AlphaFoldDB" id="A0A0F9VXJ9"/>
<dbReference type="SUPFAM" id="SSF52058">
    <property type="entry name" value="L domain-like"/>
    <property type="match status" value="1"/>
</dbReference>
<keyword evidence="3" id="KW-0677">Repeat</keyword>
<evidence type="ECO:0000313" key="4">
    <source>
        <dbReference type="EMBL" id="KKO04758.1"/>
    </source>
</evidence>
<dbReference type="Gene3D" id="3.80.10.10">
    <property type="entry name" value="Ribonuclease Inhibitor"/>
    <property type="match status" value="2"/>
</dbReference>
<dbReference type="InterPro" id="IPR032675">
    <property type="entry name" value="LRR_dom_sf"/>
</dbReference>
<protein>
    <recommendedName>
        <fullName evidence="5">Leucine-rich repeat-containing N-terminal plant-type domain-containing protein</fullName>
    </recommendedName>
</protein>
<reference evidence="4" key="1">
    <citation type="journal article" date="2015" name="Nature">
        <title>Complex archaea that bridge the gap between prokaryotes and eukaryotes.</title>
        <authorList>
            <person name="Spang A."/>
            <person name="Saw J.H."/>
            <person name="Jorgensen S.L."/>
            <person name="Zaremba-Niedzwiedzka K."/>
            <person name="Martijn J."/>
            <person name="Lind A.E."/>
            <person name="van Eijk R."/>
            <person name="Schleper C."/>
            <person name="Guy L."/>
            <person name="Ettema T.J."/>
        </authorList>
    </citation>
    <scope>NUCLEOTIDE SEQUENCE</scope>
</reference>
<dbReference type="PANTHER" id="PTHR48060">
    <property type="entry name" value="DNA DAMAGE-REPAIR/TOLERATION PROTEIN DRT100"/>
    <property type="match status" value="1"/>
</dbReference>
<gene>
    <name evidence="4" type="ORF">LCGC14_0080690</name>
</gene>
<dbReference type="Pfam" id="PF13855">
    <property type="entry name" value="LRR_8"/>
    <property type="match status" value="1"/>
</dbReference>
<evidence type="ECO:0000256" key="2">
    <source>
        <dbReference type="ARBA" id="ARBA00022729"/>
    </source>
</evidence>
<accession>A0A0F9VXJ9</accession>
<evidence type="ECO:0000256" key="3">
    <source>
        <dbReference type="ARBA" id="ARBA00022737"/>
    </source>
</evidence>
<dbReference type="Pfam" id="PF00560">
    <property type="entry name" value="LRR_1"/>
    <property type="match status" value="3"/>
</dbReference>
<dbReference type="InterPro" id="IPR003591">
    <property type="entry name" value="Leu-rich_rpt_typical-subtyp"/>
</dbReference>
<comment type="caution">
    <text evidence="4">The sequence shown here is derived from an EMBL/GenBank/DDBJ whole genome shotgun (WGS) entry which is preliminary data.</text>
</comment>
<dbReference type="SMART" id="SM00369">
    <property type="entry name" value="LRR_TYP"/>
    <property type="match status" value="4"/>
</dbReference>
<dbReference type="FunFam" id="3.80.10.10:FF:000383">
    <property type="entry name" value="Leucine-rich repeat receptor protein kinase EMS1"/>
    <property type="match status" value="2"/>
</dbReference>
<evidence type="ECO:0008006" key="5">
    <source>
        <dbReference type="Google" id="ProtNLM"/>
    </source>
</evidence>
<keyword evidence="1" id="KW-0433">Leucine-rich repeat</keyword>
<dbReference type="EMBL" id="LAZR01000021">
    <property type="protein sequence ID" value="KKO04758.1"/>
    <property type="molecule type" value="Genomic_DNA"/>
</dbReference>
<proteinExistence type="predicted"/>
<name>A0A0F9VXJ9_9ZZZZ</name>
<dbReference type="GO" id="GO:0030313">
    <property type="term" value="C:cell envelope"/>
    <property type="evidence" value="ECO:0007669"/>
    <property type="project" value="UniProtKB-SubCell"/>
</dbReference>